<gene>
    <name evidence="1" type="ORF">Tco_0937277</name>
</gene>
<keyword evidence="2" id="KW-1185">Reference proteome</keyword>
<evidence type="ECO:0008006" key="3">
    <source>
        <dbReference type="Google" id="ProtNLM"/>
    </source>
</evidence>
<dbReference type="Proteomes" id="UP001151760">
    <property type="component" value="Unassembled WGS sequence"/>
</dbReference>
<reference evidence="1" key="2">
    <citation type="submission" date="2022-01" db="EMBL/GenBank/DDBJ databases">
        <authorList>
            <person name="Yamashiro T."/>
            <person name="Shiraishi A."/>
            <person name="Satake H."/>
            <person name="Nakayama K."/>
        </authorList>
    </citation>
    <scope>NUCLEOTIDE SEQUENCE</scope>
</reference>
<dbReference type="EMBL" id="BQNB010015221">
    <property type="protein sequence ID" value="GJT37412.1"/>
    <property type="molecule type" value="Genomic_DNA"/>
</dbReference>
<organism evidence="1 2">
    <name type="scientific">Tanacetum coccineum</name>
    <dbReference type="NCBI Taxonomy" id="301880"/>
    <lineage>
        <taxon>Eukaryota</taxon>
        <taxon>Viridiplantae</taxon>
        <taxon>Streptophyta</taxon>
        <taxon>Embryophyta</taxon>
        <taxon>Tracheophyta</taxon>
        <taxon>Spermatophyta</taxon>
        <taxon>Magnoliopsida</taxon>
        <taxon>eudicotyledons</taxon>
        <taxon>Gunneridae</taxon>
        <taxon>Pentapetalae</taxon>
        <taxon>asterids</taxon>
        <taxon>campanulids</taxon>
        <taxon>Asterales</taxon>
        <taxon>Asteraceae</taxon>
        <taxon>Asteroideae</taxon>
        <taxon>Anthemideae</taxon>
        <taxon>Anthemidinae</taxon>
        <taxon>Tanacetum</taxon>
    </lineage>
</organism>
<protein>
    <recommendedName>
        <fullName evidence="3">Reverse transcriptase Ty1/copia-type domain-containing protein</fullName>
    </recommendedName>
</protein>
<sequence>MDLKTTFLNGNLEEEVYMEQPEGFEGLLGLSHKAYIDKILERFNKSKCSDGIVLIQNKDKFSLKQYPKNGVEQKEMKNLPYASVVDTAKKVLRYLQGTKDYMLTYRRSNNLELVGYVDSDYARLFLQESLSPTPMACWGLRLASSPPHNQSCHPLEE</sequence>
<reference evidence="1" key="1">
    <citation type="journal article" date="2022" name="Int. J. Mol. Sci.">
        <title>Draft Genome of Tanacetum Coccineum: Genomic Comparison of Closely Related Tanacetum-Family Plants.</title>
        <authorList>
            <person name="Yamashiro T."/>
            <person name="Shiraishi A."/>
            <person name="Nakayama K."/>
            <person name="Satake H."/>
        </authorList>
    </citation>
    <scope>NUCLEOTIDE SEQUENCE</scope>
</reference>
<evidence type="ECO:0000313" key="1">
    <source>
        <dbReference type="EMBL" id="GJT37412.1"/>
    </source>
</evidence>
<comment type="caution">
    <text evidence="1">The sequence shown here is derived from an EMBL/GenBank/DDBJ whole genome shotgun (WGS) entry which is preliminary data.</text>
</comment>
<name>A0ABQ5DGE9_9ASTR</name>
<evidence type="ECO:0000313" key="2">
    <source>
        <dbReference type="Proteomes" id="UP001151760"/>
    </source>
</evidence>
<accession>A0ABQ5DGE9</accession>
<proteinExistence type="predicted"/>